<dbReference type="InterPro" id="IPR007433">
    <property type="entry name" value="DUF481"/>
</dbReference>
<dbReference type="OrthoDB" id="9806250at2"/>
<dbReference type="Proteomes" id="UP000000466">
    <property type="component" value="Chromosome"/>
</dbReference>
<dbReference type="AlphaFoldDB" id="K4KNI9"/>
<dbReference type="EMBL" id="CP003746">
    <property type="protein sequence ID" value="AFV00725.1"/>
    <property type="molecule type" value="Genomic_DNA"/>
</dbReference>
<keyword evidence="3" id="KW-1185">Reference proteome</keyword>
<evidence type="ECO:0000256" key="1">
    <source>
        <dbReference type="SAM" id="SignalP"/>
    </source>
</evidence>
<evidence type="ECO:0000313" key="2">
    <source>
        <dbReference type="EMBL" id="AFV00725.1"/>
    </source>
</evidence>
<proteinExistence type="predicted"/>
<feature type="signal peptide" evidence="1">
    <location>
        <begin position="1"/>
        <end position="18"/>
    </location>
</feature>
<dbReference type="KEGG" id="saga:M5M_17980"/>
<feature type="chain" id="PRO_5003878280" evidence="1">
    <location>
        <begin position="19"/>
        <end position="339"/>
    </location>
</feature>
<accession>K4KNI9</accession>
<gene>
    <name evidence="2" type="ordered locus">M5M_17980</name>
</gene>
<dbReference type="HOGENOM" id="CLU_057321_1_0_6"/>
<name>K4KNI9_SIMAS</name>
<keyword evidence="1" id="KW-0732">Signal</keyword>
<evidence type="ECO:0000313" key="3">
    <source>
        <dbReference type="Proteomes" id="UP000000466"/>
    </source>
</evidence>
<sequence>MKLWTFVALCACSQAALAGKLAFKNGDVLSGEIKSIDADNVVWVSDTLGEITVPKAQIDDLQSTELVKIDGHDEPCALVGMDGPRLKFSCSGGAEGDVPLLTVNKVEPYEDFAMGSSAWTGKVSLTGFQDRGNKIEDTWVFDSFTEYRRGDYRHGGKAQFDSKSKDGADKQQRAMLEYQFDWFFSERWFWTNTLATSFDDAKAIDKKYRAGSGLGYQFWENEITALSVRLGASYVDEYYIEPEVITPEFEDRDKRTAWTAGLNYRYKFAFGGEFFHLNNYSVSNENNDNWQLEADTGFTMPLVGGVFGELKHEYDYDNEPQPGTKKLDTRITVGVGYQW</sequence>
<dbReference type="RefSeq" id="WP_015048877.1">
    <property type="nucleotide sequence ID" value="NC_018868.3"/>
</dbReference>
<reference evidence="2 3" key="1">
    <citation type="journal article" date="2013" name="Genome Announc.">
        <title>Complete genome sequence of Simiduia agarivorans SA1(T), a marine bacterium able to degrade a variety of polysaccharides.</title>
        <authorList>
            <person name="Lin S.Y."/>
            <person name="Shieh W.Y."/>
            <person name="Chen J.S."/>
            <person name="Tang S.L."/>
        </authorList>
    </citation>
    <scope>NUCLEOTIDE SEQUENCE [LARGE SCALE GENOMIC DNA]</scope>
    <source>
        <strain evidence="3">DSM 21679 / JCM 13881 / BCRC 17597 / SA1</strain>
    </source>
</reference>
<organism evidence="2 3">
    <name type="scientific">Simiduia agarivorans (strain DSM 21679 / JCM 13881 / BCRC 17597 / SA1)</name>
    <dbReference type="NCBI Taxonomy" id="1117647"/>
    <lineage>
        <taxon>Bacteria</taxon>
        <taxon>Pseudomonadati</taxon>
        <taxon>Pseudomonadota</taxon>
        <taxon>Gammaproteobacteria</taxon>
        <taxon>Cellvibrionales</taxon>
        <taxon>Cellvibrionaceae</taxon>
        <taxon>Simiduia</taxon>
    </lineage>
</organism>
<protein>
    <submittedName>
        <fullName evidence="2">Alanine racemase region</fullName>
    </submittedName>
</protein>
<dbReference type="Pfam" id="PF04338">
    <property type="entry name" value="DUF481"/>
    <property type="match status" value="1"/>
</dbReference>
<dbReference type="STRING" id="1117647.M5M_17980"/>
<dbReference type="eggNOG" id="COG3137">
    <property type="taxonomic scope" value="Bacteria"/>
</dbReference>